<evidence type="ECO:0000256" key="1">
    <source>
        <dbReference type="ARBA" id="ARBA00005594"/>
    </source>
</evidence>
<dbReference type="InterPro" id="IPR036695">
    <property type="entry name" value="Arg-tRNA-synth_N_sf"/>
</dbReference>
<evidence type="ECO:0000256" key="4">
    <source>
        <dbReference type="ARBA" id="ARBA00022741"/>
    </source>
</evidence>
<sequence>MNVKVDIQKIIKKTVSNLYSDLRDRANQSIDVSVEKPKEAMHGDYSTNIALVLAKQLKKNPNDVAQKIVSEINQLLIRENKQSGRVMFKKVEVVGGFINFFINDEIFNKNIKGILKNKHFGKNQHLKNQKVMVEYTDPNILKEFHIGHLMSNTIGESISRIFEFQGAKVKRVNYQGDVGLHVAKAIWGKKNATPPPLSDEIKNWAFAYGFGSQMYEGEKEKKEIEEINKKIYDRSDPKINALYDSGRKISIEYFETIYKKLGTKFDYYFFESEVADFGKKIVEKNLGKVFEKGENGAIIFKGEKAGLHTRVFINSEGLPTYEAKDLALPQMKYGNYKYDRSIIVTASEQNEYFKVMLCALAQISPKLASKTLHIGHGMMRLPEGKMSSRMGKVITGETLLKSVEELVEKKLQDRDIPKIEKDTIVENVAVGAIKYSILKQSIGSDIIYDVDKSVAFEGDSGPYLQYSLARAISVLAKAKAEKIKPSLKKAPNEVSFLVKHMHYFPEIVEKAGKEFEPHYLVTYLTELASAFNSYYAQNKIVDKTDDFSPYKLAVVEAFTVIMKNGLWLLGIHYLEKM</sequence>
<evidence type="ECO:0000256" key="6">
    <source>
        <dbReference type="ARBA" id="ARBA00022917"/>
    </source>
</evidence>
<dbReference type="SMART" id="SM00836">
    <property type="entry name" value="DALR_1"/>
    <property type="match status" value="1"/>
</dbReference>
<keyword evidence="3 10" id="KW-0436">Ligase</keyword>
<evidence type="ECO:0000313" key="14">
    <source>
        <dbReference type="Proteomes" id="UP000178820"/>
    </source>
</evidence>
<dbReference type="SUPFAM" id="SSF52374">
    <property type="entry name" value="Nucleotidylyl transferase"/>
    <property type="match status" value="1"/>
</dbReference>
<dbReference type="SMART" id="SM01016">
    <property type="entry name" value="Arg_tRNA_synt_N"/>
    <property type="match status" value="1"/>
</dbReference>
<evidence type="ECO:0000256" key="5">
    <source>
        <dbReference type="ARBA" id="ARBA00022840"/>
    </source>
</evidence>
<evidence type="ECO:0000313" key="13">
    <source>
        <dbReference type="EMBL" id="OGZ69372.1"/>
    </source>
</evidence>
<dbReference type="Gene3D" id="1.10.730.10">
    <property type="entry name" value="Isoleucyl-tRNA Synthetase, Domain 1"/>
    <property type="match status" value="1"/>
</dbReference>
<dbReference type="Pfam" id="PF03485">
    <property type="entry name" value="Arg_tRNA_synt_N"/>
    <property type="match status" value="1"/>
</dbReference>
<dbReference type="InterPro" id="IPR005148">
    <property type="entry name" value="Arg-tRNA-synth_N"/>
</dbReference>
<evidence type="ECO:0000259" key="12">
    <source>
        <dbReference type="SMART" id="SM01016"/>
    </source>
</evidence>
<accession>A0A1G2I3G7</accession>
<evidence type="ECO:0000256" key="3">
    <source>
        <dbReference type="ARBA" id="ARBA00022598"/>
    </source>
</evidence>
<dbReference type="InterPro" id="IPR035684">
    <property type="entry name" value="ArgRS_core"/>
</dbReference>
<dbReference type="SUPFAM" id="SSF47323">
    <property type="entry name" value="Anticodon-binding domain of a subclass of class I aminoacyl-tRNA synthetases"/>
    <property type="match status" value="1"/>
</dbReference>
<dbReference type="GO" id="GO:0005524">
    <property type="term" value="F:ATP binding"/>
    <property type="evidence" value="ECO:0007669"/>
    <property type="project" value="UniProtKB-KW"/>
</dbReference>
<keyword evidence="4 10" id="KW-0547">Nucleotide-binding</keyword>
<reference evidence="13 14" key="1">
    <citation type="journal article" date="2016" name="Nat. Commun.">
        <title>Thousands of microbial genomes shed light on interconnected biogeochemical processes in an aquifer system.</title>
        <authorList>
            <person name="Anantharaman K."/>
            <person name="Brown C.T."/>
            <person name="Hug L.A."/>
            <person name="Sharon I."/>
            <person name="Castelle C.J."/>
            <person name="Probst A.J."/>
            <person name="Thomas B.C."/>
            <person name="Singh A."/>
            <person name="Wilkins M.J."/>
            <person name="Karaoz U."/>
            <person name="Brodie E.L."/>
            <person name="Williams K.H."/>
            <person name="Hubbard S.S."/>
            <person name="Banfield J.F."/>
        </authorList>
    </citation>
    <scope>NUCLEOTIDE SEQUENCE [LARGE SCALE GENOMIC DNA]</scope>
</reference>
<dbReference type="GO" id="GO:0005737">
    <property type="term" value="C:cytoplasm"/>
    <property type="evidence" value="ECO:0007669"/>
    <property type="project" value="UniProtKB-UniRule"/>
</dbReference>
<dbReference type="InterPro" id="IPR014729">
    <property type="entry name" value="Rossmann-like_a/b/a_fold"/>
</dbReference>
<evidence type="ECO:0000256" key="8">
    <source>
        <dbReference type="ARBA" id="ARBA00049339"/>
    </source>
</evidence>
<gene>
    <name evidence="13" type="ORF">A3D44_02875</name>
</gene>
<comment type="similarity">
    <text evidence="1 10">Belongs to the class-I aminoacyl-tRNA synthetase family.</text>
</comment>
<feature type="domain" description="DALR anticodon binding" evidence="11">
    <location>
        <begin position="464"/>
        <end position="577"/>
    </location>
</feature>
<organism evidence="13 14">
    <name type="scientific">Candidatus Staskawiczbacteria bacterium RIFCSPHIGHO2_02_FULL_42_22</name>
    <dbReference type="NCBI Taxonomy" id="1802207"/>
    <lineage>
        <taxon>Bacteria</taxon>
        <taxon>Candidatus Staskawicziibacteriota</taxon>
    </lineage>
</organism>
<evidence type="ECO:0000256" key="9">
    <source>
        <dbReference type="NCBIfam" id="TIGR00456"/>
    </source>
</evidence>
<evidence type="ECO:0000256" key="10">
    <source>
        <dbReference type="RuleBase" id="RU363038"/>
    </source>
</evidence>
<keyword evidence="7 10" id="KW-0030">Aminoacyl-tRNA synthetase</keyword>
<dbReference type="PANTHER" id="PTHR11956">
    <property type="entry name" value="ARGINYL-TRNA SYNTHETASE"/>
    <property type="match status" value="1"/>
</dbReference>
<dbReference type="Pfam" id="PF00750">
    <property type="entry name" value="tRNA-synt_1d"/>
    <property type="match status" value="1"/>
</dbReference>
<dbReference type="Pfam" id="PF05746">
    <property type="entry name" value="DALR_1"/>
    <property type="match status" value="1"/>
</dbReference>
<dbReference type="Gene3D" id="3.30.1360.70">
    <property type="entry name" value="Arginyl tRNA synthetase N-terminal domain"/>
    <property type="match status" value="1"/>
</dbReference>
<feature type="domain" description="Arginyl tRNA synthetase N-terminal" evidence="12">
    <location>
        <begin position="5"/>
        <end position="102"/>
    </location>
</feature>
<dbReference type="InterPro" id="IPR001278">
    <property type="entry name" value="Arg-tRNA-ligase"/>
</dbReference>
<keyword evidence="6 10" id="KW-0648">Protein biosynthesis</keyword>
<name>A0A1G2I3G7_9BACT</name>
<dbReference type="EMBL" id="MHOT01000012">
    <property type="protein sequence ID" value="OGZ69372.1"/>
    <property type="molecule type" value="Genomic_DNA"/>
</dbReference>
<dbReference type="PRINTS" id="PR01038">
    <property type="entry name" value="TRNASYNTHARG"/>
</dbReference>
<comment type="caution">
    <text evidence="13">The sequence shown here is derived from an EMBL/GenBank/DDBJ whole genome shotgun (WGS) entry which is preliminary data.</text>
</comment>
<dbReference type="Gene3D" id="3.40.50.620">
    <property type="entry name" value="HUPs"/>
    <property type="match status" value="1"/>
</dbReference>
<keyword evidence="5 10" id="KW-0067">ATP-binding</keyword>
<evidence type="ECO:0000256" key="7">
    <source>
        <dbReference type="ARBA" id="ARBA00023146"/>
    </source>
</evidence>
<dbReference type="InterPro" id="IPR008909">
    <property type="entry name" value="DALR_anticod-bd"/>
</dbReference>
<proteinExistence type="inferred from homology"/>
<dbReference type="SUPFAM" id="SSF55190">
    <property type="entry name" value="Arginyl-tRNA synthetase (ArgRS), N-terminal 'additional' domain"/>
    <property type="match status" value="1"/>
</dbReference>
<dbReference type="GO" id="GO:0004814">
    <property type="term" value="F:arginine-tRNA ligase activity"/>
    <property type="evidence" value="ECO:0007669"/>
    <property type="project" value="UniProtKB-UniRule"/>
</dbReference>
<dbReference type="Proteomes" id="UP000178820">
    <property type="component" value="Unassembled WGS sequence"/>
</dbReference>
<evidence type="ECO:0000259" key="11">
    <source>
        <dbReference type="SMART" id="SM00836"/>
    </source>
</evidence>
<dbReference type="GO" id="GO:0006420">
    <property type="term" value="P:arginyl-tRNA aminoacylation"/>
    <property type="evidence" value="ECO:0007669"/>
    <property type="project" value="UniProtKB-UniRule"/>
</dbReference>
<dbReference type="EC" id="6.1.1.19" evidence="2 9"/>
<dbReference type="AlphaFoldDB" id="A0A1G2I3G7"/>
<dbReference type="STRING" id="1802207.A3D44_02875"/>
<comment type="catalytic activity">
    <reaction evidence="8">
        <text>tRNA(Arg) + L-arginine + ATP = L-arginyl-tRNA(Arg) + AMP + diphosphate</text>
        <dbReference type="Rhea" id="RHEA:20301"/>
        <dbReference type="Rhea" id="RHEA-COMP:9658"/>
        <dbReference type="Rhea" id="RHEA-COMP:9673"/>
        <dbReference type="ChEBI" id="CHEBI:30616"/>
        <dbReference type="ChEBI" id="CHEBI:32682"/>
        <dbReference type="ChEBI" id="CHEBI:33019"/>
        <dbReference type="ChEBI" id="CHEBI:78442"/>
        <dbReference type="ChEBI" id="CHEBI:78513"/>
        <dbReference type="ChEBI" id="CHEBI:456215"/>
        <dbReference type="EC" id="6.1.1.19"/>
    </reaction>
</comment>
<dbReference type="PANTHER" id="PTHR11956:SF5">
    <property type="entry name" value="ARGININE--TRNA LIGASE, CYTOPLASMIC"/>
    <property type="match status" value="1"/>
</dbReference>
<dbReference type="InterPro" id="IPR009080">
    <property type="entry name" value="tRNAsynth_Ia_anticodon-bd"/>
</dbReference>
<dbReference type="FunFam" id="1.10.730.10:FF:000006">
    <property type="entry name" value="Arginyl-tRNA synthetase 2, mitochondrial"/>
    <property type="match status" value="1"/>
</dbReference>
<evidence type="ECO:0000256" key="2">
    <source>
        <dbReference type="ARBA" id="ARBA00012837"/>
    </source>
</evidence>
<dbReference type="NCBIfam" id="TIGR00456">
    <property type="entry name" value="argS"/>
    <property type="match status" value="1"/>
</dbReference>
<protein>
    <recommendedName>
        <fullName evidence="2 9">Arginine--tRNA ligase</fullName>
        <ecNumber evidence="2 9">6.1.1.19</ecNumber>
    </recommendedName>
</protein>